<reference evidence="4" key="1">
    <citation type="submission" date="2010-07" db="EMBL/GenBank/DDBJ databases">
        <title>The genome sequence of Gaeumannomyces graminis var. tritici strain R3-111a-1.</title>
        <authorList>
            <consortium name="The Broad Institute Genome Sequencing Platform"/>
            <person name="Ma L.-J."/>
            <person name="Dead R."/>
            <person name="Young S."/>
            <person name="Zeng Q."/>
            <person name="Koehrsen M."/>
            <person name="Alvarado L."/>
            <person name="Berlin A."/>
            <person name="Chapman S.B."/>
            <person name="Chen Z."/>
            <person name="Freedman E."/>
            <person name="Gellesch M."/>
            <person name="Goldberg J."/>
            <person name="Griggs A."/>
            <person name="Gujja S."/>
            <person name="Heilman E.R."/>
            <person name="Heiman D."/>
            <person name="Hepburn T."/>
            <person name="Howarth C."/>
            <person name="Jen D."/>
            <person name="Larson L."/>
            <person name="Mehta T."/>
            <person name="Neiman D."/>
            <person name="Pearson M."/>
            <person name="Roberts A."/>
            <person name="Saif S."/>
            <person name="Shea T."/>
            <person name="Shenoy N."/>
            <person name="Sisk P."/>
            <person name="Stolte C."/>
            <person name="Sykes S."/>
            <person name="Walk T."/>
            <person name="White J."/>
            <person name="Yandava C."/>
            <person name="Haas B."/>
            <person name="Nusbaum C."/>
            <person name="Birren B."/>
        </authorList>
    </citation>
    <scope>NUCLEOTIDE SEQUENCE [LARGE SCALE GENOMIC DNA]</scope>
    <source>
        <strain evidence="4">R3-111a-1</strain>
    </source>
</reference>
<name>J3NIS0_GAET3</name>
<keyword evidence="4" id="KW-1185">Reference proteome</keyword>
<dbReference type="Proteomes" id="UP000006039">
    <property type="component" value="Unassembled WGS sequence"/>
</dbReference>
<feature type="chain" id="PRO_5015094141" evidence="1">
    <location>
        <begin position="31"/>
        <end position="97"/>
    </location>
</feature>
<dbReference type="EnsemblFungi" id="EJT81170">
    <property type="protein sequence ID" value="EJT81170"/>
    <property type="gene ID" value="GGTG_01154"/>
</dbReference>
<dbReference type="AlphaFoldDB" id="J3NIS0"/>
<protein>
    <submittedName>
        <fullName evidence="2 3">Uncharacterized protein</fullName>
    </submittedName>
</protein>
<reference evidence="3" key="5">
    <citation type="submission" date="2018-04" db="UniProtKB">
        <authorList>
            <consortium name="EnsemblFungi"/>
        </authorList>
    </citation>
    <scope>IDENTIFICATION</scope>
    <source>
        <strain evidence="3">R3-111a-1</strain>
    </source>
</reference>
<dbReference type="GeneID" id="20341612"/>
<proteinExistence type="predicted"/>
<accession>J3NIS0</accession>
<dbReference type="VEuPathDB" id="FungiDB:GGTG_01154"/>
<dbReference type="HOGENOM" id="CLU_2346786_0_0_1"/>
<organism evidence="2">
    <name type="scientific">Gaeumannomyces tritici (strain R3-111a-1)</name>
    <name type="common">Wheat and barley take-all root rot fungus</name>
    <name type="synonym">Gaeumannomyces graminis var. tritici</name>
    <dbReference type="NCBI Taxonomy" id="644352"/>
    <lineage>
        <taxon>Eukaryota</taxon>
        <taxon>Fungi</taxon>
        <taxon>Dikarya</taxon>
        <taxon>Ascomycota</taxon>
        <taxon>Pezizomycotina</taxon>
        <taxon>Sordariomycetes</taxon>
        <taxon>Sordariomycetidae</taxon>
        <taxon>Magnaporthales</taxon>
        <taxon>Magnaporthaceae</taxon>
        <taxon>Gaeumannomyces</taxon>
    </lineage>
</organism>
<evidence type="ECO:0000313" key="3">
    <source>
        <dbReference type="EnsemblFungi" id="EJT81170"/>
    </source>
</evidence>
<dbReference type="EMBL" id="GL385395">
    <property type="protein sequence ID" value="EJT81170.1"/>
    <property type="molecule type" value="Genomic_DNA"/>
</dbReference>
<dbReference type="RefSeq" id="XP_009217179.1">
    <property type="nucleotide sequence ID" value="XM_009218915.1"/>
</dbReference>
<sequence length="97" mass="10297">MRFSGWAAWREAVGALMVVLDWELLGTAQAGFEKLAMAPVLFAGEKEFEPAGTHARPFAAGHGVGSVLVHWVRLRPALSVWPFSALAGSIPAVGVGR</sequence>
<reference evidence="2" key="2">
    <citation type="submission" date="2010-07" db="EMBL/GenBank/DDBJ databases">
        <authorList>
            <consortium name="The Broad Institute Genome Sequencing Platform"/>
            <consortium name="Broad Institute Genome Sequencing Center for Infectious Disease"/>
            <person name="Ma L.-J."/>
            <person name="Dead R."/>
            <person name="Young S."/>
            <person name="Zeng Q."/>
            <person name="Koehrsen M."/>
            <person name="Alvarado L."/>
            <person name="Berlin A."/>
            <person name="Chapman S.B."/>
            <person name="Chen Z."/>
            <person name="Freedman E."/>
            <person name="Gellesch M."/>
            <person name="Goldberg J."/>
            <person name="Griggs A."/>
            <person name="Gujja S."/>
            <person name="Heilman E.R."/>
            <person name="Heiman D."/>
            <person name="Hepburn T."/>
            <person name="Howarth C."/>
            <person name="Jen D."/>
            <person name="Larson L."/>
            <person name="Mehta T."/>
            <person name="Neiman D."/>
            <person name="Pearson M."/>
            <person name="Roberts A."/>
            <person name="Saif S."/>
            <person name="Shea T."/>
            <person name="Shenoy N."/>
            <person name="Sisk P."/>
            <person name="Stolte C."/>
            <person name="Sykes S."/>
            <person name="Walk T."/>
            <person name="White J."/>
            <person name="Yandava C."/>
            <person name="Haas B."/>
            <person name="Nusbaum C."/>
            <person name="Birren B."/>
        </authorList>
    </citation>
    <scope>NUCLEOTIDE SEQUENCE</scope>
    <source>
        <strain evidence="2">R3-111a-1</strain>
    </source>
</reference>
<evidence type="ECO:0000313" key="2">
    <source>
        <dbReference type="EMBL" id="EJT81170.1"/>
    </source>
</evidence>
<feature type="signal peptide" evidence="1">
    <location>
        <begin position="1"/>
        <end position="30"/>
    </location>
</feature>
<reference evidence="3" key="4">
    <citation type="journal article" date="2015" name="G3 (Bethesda)">
        <title>Genome sequences of three phytopathogenic species of the Magnaporthaceae family of fungi.</title>
        <authorList>
            <person name="Okagaki L.H."/>
            <person name="Nunes C.C."/>
            <person name="Sailsbery J."/>
            <person name="Clay B."/>
            <person name="Brown D."/>
            <person name="John T."/>
            <person name="Oh Y."/>
            <person name="Young N."/>
            <person name="Fitzgerald M."/>
            <person name="Haas B.J."/>
            <person name="Zeng Q."/>
            <person name="Young S."/>
            <person name="Adiconis X."/>
            <person name="Fan L."/>
            <person name="Levin J.Z."/>
            <person name="Mitchell T.K."/>
            <person name="Okubara P.A."/>
            <person name="Farman M.L."/>
            <person name="Kohn L.M."/>
            <person name="Birren B."/>
            <person name="Ma L.-J."/>
            <person name="Dean R.A."/>
        </authorList>
    </citation>
    <scope>NUCLEOTIDE SEQUENCE</scope>
    <source>
        <strain evidence="3">R3-111a-1</strain>
    </source>
</reference>
<keyword evidence="1" id="KW-0732">Signal</keyword>
<evidence type="ECO:0000256" key="1">
    <source>
        <dbReference type="SAM" id="SignalP"/>
    </source>
</evidence>
<gene>
    <name evidence="3" type="primary">20341612</name>
    <name evidence="2" type="ORF">GGTG_01154</name>
</gene>
<reference evidence="2" key="3">
    <citation type="submission" date="2010-09" db="EMBL/GenBank/DDBJ databases">
        <title>Annotation of Gaeumannomyces graminis var. tritici R3-111a-1.</title>
        <authorList>
            <consortium name="The Broad Institute Genome Sequencing Platform"/>
            <person name="Ma L.-J."/>
            <person name="Dead R."/>
            <person name="Young S.K."/>
            <person name="Zeng Q."/>
            <person name="Gargeya S."/>
            <person name="Fitzgerald M."/>
            <person name="Haas B."/>
            <person name="Abouelleil A."/>
            <person name="Alvarado L."/>
            <person name="Arachchi H.M."/>
            <person name="Berlin A."/>
            <person name="Brown A."/>
            <person name="Chapman S.B."/>
            <person name="Chen Z."/>
            <person name="Dunbar C."/>
            <person name="Freedman E."/>
            <person name="Gearin G."/>
            <person name="Gellesch M."/>
            <person name="Goldberg J."/>
            <person name="Griggs A."/>
            <person name="Gujja S."/>
            <person name="Heiman D."/>
            <person name="Howarth C."/>
            <person name="Larson L."/>
            <person name="Lui A."/>
            <person name="MacDonald P.J.P."/>
            <person name="Mehta T."/>
            <person name="Montmayeur A."/>
            <person name="Murphy C."/>
            <person name="Neiman D."/>
            <person name="Pearson M."/>
            <person name="Priest M."/>
            <person name="Roberts A."/>
            <person name="Saif S."/>
            <person name="Shea T."/>
            <person name="Shenoy N."/>
            <person name="Sisk P."/>
            <person name="Stolte C."/>
            <person name="Sykes S."/>
            <person name="Yandava C."/>
            <person name="Wortman J."/>
            <person name="Nusbaum C."/>
            <person name="Birren B."/>
        </authorList>
    </citation>
    <scope>NUCLEOTIDE SEQUENCE</scope>
    <source>
        <strain evidence="2">R3-111a-1</strain>
    </source>
</reference>
<evidence type="ECO:0000313" key="4">
    <source>
        <dbReference type="Proteomes" id="UP000006039"/>
    </source>
</evidence>